<dbReference type="RefSeq" id="WP_179752217.1">
    <property type="nucleotide sequence ID" value="NZ_JACCBU010000001.1"/>
</dbReference>
<dbReference type="InterPro" id="IPR050556">
    <property type="entry name" value="Type_II_TA_system_RNase"/>
</dbReference>
<evidence type="ECO:0000256" key="4">
    <source>
        <dbReference type="ARBA" id="ARBA00022723"/>
    </source>
</evidence>
<dbReference type="InterPro" id="IPR029060">
    <property type="entry name" value="PIN-like_dom_sf"/>
</dbReference>
<evidence type="ECO:0000256" key="6">
    <source>
        <dbReference type="ARBA" id="ARBA00022842"/>
    </source>
</evidence>
<evidence type="ECO:0000256" key="7">
    <source>
        <dbReference type="ARBA" id="ARBA00038093"/>
    </source>
</evidence>
<dbReference type="GO" id="GO:0090729">
    <property type="term" value="F:toxin activity"/>
    <property type="evidence" value="ECO:0007669"/>
    <property type="project" value="UniProtKB-KW"/>
</dbReference>
<accession>A0A7Y9I7V4</accession>
<evidence type="ECO:0000259" key="9">
    <source>
        <dbReference type="Pfam" id="PF01850"/>
    </source>
</evidence>
<keyword evidence="4 8" id="KW-0479">Metal-binding</keyword>
<dbReference type="CDD" id="cd18731">
    <property type="entry name" value="PIN_NgFitB-like"/>
    <property type="match status" value="1"/>
</dbReference>
<keyword evidence="3 8" id="KW-0540">Nuclease</keyword>
<dbReference type="SUPFAM" id="SSF88723">
    <property type="entry name" value="PIN domain-like"/>
    <property type="match status" value="1"/>
</dbReference>
<dbReference type="EMBL" id="JACCBU010000001">
    <property type="protein sequence ID" value="NYE71812.1"/>
    <property type="molecule type" value="Genomic_DNA"/>
</dbReference>
<feature type="binding site" evidence="8">
    <location>
        <position position="5"/>
    </location>
    <ligand>
        <name>Mg(2+)</name>
        <dbReference type="ChEBI" id="CHEBI:18420"/>
    </ligand>
</feature>
<dbReference type="Proteomes" id="UP000569914">
    <property type="component" value="Unassembled WGS sequence"/>
</dbReference>
<keyword evidence="8" id="KW-0800">Toxin</keyword>
<evidence type="ECO:0000313" key="11">
    <source>
        <dbReference type="Proteomes" id="UP000569914"/>
    </source>
</evidence>
<dbReference type="PANTHER" id="PTHR33653">
    <property type="entry name" value="RIBONUCLEASE VAPC2"/>
    <property type="match status" value="1"/>
</dbReference>
<proteinExistence type="inferred from homology"/>
<keyword evidence="2 8" id="KW-1277">Toxin-antitoxin system</keyword>
<protein>
    <recommendedName>
        <fullName evidence="8">Ribonuclease VapC</fullName>
        <shortName evidence="8">RNase VapC</shortName>
        <ecNumber evidence="8">3.1.-.-</ecNumber>
    </recommendedName>
    <alternativeName>
        <fullName evidence="8">Toxin VapC</fullName>
    </alternativeName>
</protein>
<evidence type="ECO:0000256" key="5">
    <source>
        <dbReference type="ARBA" id="ARBA00022801"/>
    </source>
</evidence>
<keyword evidence="11" id="KW-1185">Reference proteome</keyword>
<dbReference type="Pfam" id="PF01850">
    <property type="entry name" value="PIN"/>
    <property type="match status" value="1"/>
</dbReference>
<dbReference type="InterPro" id="IPR022907">
    <property type="entry name" value="VapC_family"/>
</dbReference>
<sequence length="142" mass="15794">MIVIDTNVVSEPVRRRPDPHVLDWLLAESANLAITTVTIGELVYGARRLPTGRRQTEMIKAVEQMIKSTARHRLPYDEDAARAFAGLRAEHEARGRQFSAEDGMIAGICAANGAAIATRNVRHFEGLGLEVINPWEPRDRQP</sequence>
<dbReference type="GO" id="GO:0016787">
    <property type="term" value="F:hydrolase activity"/>
    <property type="evidence" value="ECO:0007669"/>
    <property type="project" value="UniProtKB-KW"/>
</dbReference>
<feature type="binding site" evidence="8">
    <location>
        <position position="102"/>
    </location>
    <ligand>
        <name>Mg(2+)</name>
        <dbReference type="ChEBI" id="CHEBI:18420"/>
    </ligand>
</feature>
<comment type="caution">
    <text evidence="10">The sequence shown here is derived from an EMBL/GenBank/DDBJ whole genome shotgun (WGS) entry which is preliminary data.</text>
</comment>
<name>A0A7Y9I7V4_9ACTN</name>
<gene>
    <name evidence="8" type="primary">vapC</name>
    <name evidence="10" type="ORF">BKA15_003141</name>
</gene>
<comment type="function">
    <text evidence="8">Toxic component of a toxin-antitoxin (TA) system. An RNase.</text>
</comment>
<organism evidence="10 11">
    <name type="scientific">Microlunatus parietis</name>
    <dbReference type="NCBI Taxonomy" id="682979"/>
    <lineage>
        <taxon>Bacteria</taxon>
        <taxon>Bacillati</taxon>
        <taxon>Actinomycetota</taxon>
        <taxon>Actinomycetes</taxon>
        <taxon>Propionibacteriales</taxon>
        <taxon>Propionibacteriaceae</taxon>
        <taxon>Microlunatus</taxon>
    </lineage>
</organism>
<keyword evidence="5 8" id="KW-0378">Hydrolase</keyword>
<dbReference type="AlphaFoldDB" id="A0A7Y9I7V4"/>
<reference evidence="10 11" key="1">
    <citation type="submission" date="2020-07" db="EMBL/GenBank/DDBJ databases">
        <title>Sequencing the genomes of 1000 actinobacteria strains.</title>
        <authorList>
            <person name="Klenk H.-P."/>
        </authorList>
    </citation>
    <scope>NUCLEOTIDE SEQUENCE [LARGE SCALE GENOMIC DNA]</scope>
    <source>
        <strain evidence="10 11">DSM 22083</strain>
    </source>
</reference>
<comment type="similarity">
    <text evidence="7 8">Belongs to the PINc/VapC protein family.</text>
</comment>
<keyword evidence="6 8" id="KW-0460">Magnesium</keyword>
<dbReference type="EC" id="3.1.-.-" evidence="8"/>
<evidence type="ECO:0000256" key="3">
    <source>
        <dbReference type="ARBA" id="ARBA00022722"/>
    </source>
</evidence>
<evidence type="ECO:0000313" key="10">
    <source>
        <dbReference type="EMBL" id="NYE71812.1"/>
    </source>
</evidence>
<dbReference type="HAMAP" id="MF_00265">
    <property type="entry name" value="VapC_Nob1"/>
    <property type="match status" value="1"/>
</dbReference>
<evidence type="ECO:0000256" key="8">
    <source>
        <dbReference type="HAMAP-Rule" id="MF_00265"/>
    </source>
</evidence>
<feature type="domain" description="PIN" evidence="9">
    <location>
        <begin position="2"/>
        <end position="122"/>
    </location>
</feature>
<dbReference type="Gene3D" id="3.40.50.1010">
    <property type="entry name" value="5'-nuclease"/>
    <property type="match status" value="1"/>
</dbReference>
<dbReference type="GO" id="GO:0004540">
    <property type="term" value="F:RNA nuclease activity"/>
    <property type="evidence" value="ECO:0007669"/>
    <property type="project" value="InterPro"/>
</dbReference>
<dbReference type="PANTHER" id="PTHR33653:SF1">
    <property type="entry name" value="RIBONUCLEASE VAPC2"/>
    <property type="match status" value="1"/>
</dbReference>
<evidence type="ECO:0000256" key="2">
    <source>
        <dbReference type="ARBA" id="ARBA00022649"/>
    </source>
</evidence>
<dbReference type="InterPro" id="IPR002716">
    <property type="entry name" value="PIN_dom"/>
</dbReference>
<dbReference type="GO" id="GO:0000287">
    <property type="term" value="F:magnesium ion binding"/>
    <property type="evidence" value="ECO:0007669"/>
    <property type="project" value="UniProtKB-UniRule"/>
</dbReference>
<comment type="cofactor">
    <cofactor evidence="1 8">
        <name>Mg(2+)</name>
        <dbReference type="ChEBI" id="CHEBI:18420"/>
    </cofactor>
</comment>
<evidence type="ECO:0000256" key="1">
    <source>
        <dbReference type="ARBA" id="ARBA00001946"/>
    </source>
</evidence>